<dbReference type="RefSeq" id="WP_060672626.1">
    <property type="nucleotide sequence ID" value="NZ_LIXZ01000007.1"/>
</dbReference>
<dbReference type="InterPro" id="IPR050312">
    <property type="entry name" value="IolE/XylAMocC-like"/>
</dbReference>
<dbReference type="PANTHER" id="PTHR12110:SF41">
    <property type="entry name" value="INOSOSE DEHYDRATASE"/>
    <property type="match status" value="1"/>
</dbReference>
<dbReference type="GO" id="GO:0016853">
    <property type="term" value="F:isomerase activity"/>
    <property type="evidence" value="ECO:0007669"/>
    <property type="project" value="UniProtKB-KW"/>
</dbReference>
<reference evidence="2 3" key="1">
    <citation type="submission" date="2015-08" db="EMBL/GenBank/DDBJ databases">
        <title>Draft Genome Sequence of Bacillus vietnamensis UCD-SED5.</title>
        <authorList>
            <person name="Lee R.D."/>
            <person name="Jospin G."/>
            <person name="Lang J.M."/>
            <person name="Coil D.A."/>
            <person name="Eisen J.A."/>
        </authorList>
    </citation>
    <scope>NUCLEOTIDE SEQUENCE [LARGE SCALE GENOMIC DNA]</scope>
    <source>
        <strain evidence="2 3">UCD-SED5</strain>
    </source>
</reference>
<proteinExistence type="predicted"/>
<gene>
    <name evidence="2" type="ORF">AM506_11500</name>
</gene>
<dbReference type="OrthoDB" id="9798407at2"/>
<evidence type="ECO:0000313" key="3">
    <source>
        <dbReference type="Proteomes" id="UP000050398"/>
    </source>
</evidence>
<evidence type="ECO:0000313" key="2">
    <source>
        <dbReference type="EMBL" id="KPL59558.1"/>
    </source>
</evidence>
<dbReference type="Gene3D" id="3.20.20.150">
    <property type="entry name" value="Divalent-metal-dependent TIM barrel enzymes"/>
    <property type="match status" value="1"/>
</dbReference>
<organism evidence="2 3">
    <name type="scientific">Rossellomorea vietnamensis</name>
    <dbReference type="NCBI Taxonomy" id="218284"/>
    <lineage>
        <taxon>Bacteria</taxon>
        <taxon>Bacillati</taxon>
        <taxon>Bacillota</taxon>
        <taxon>Bacilli</taxon>
        <taxon>Bacillales</taxon>
        <taxon>Bacillaceae</taxon>
        <taxon>Rossellomorea</taxon>
    </lineage>
</organism>
<protein>
    <submittedName>
        <fullName evidence="2">Xylose isomerase</fullName>
    </submittedName>
</protein>
<keyword evidence="2" id="KW-0413">Isomerase</keyword>
<sequence length="252" mass="28800">MKKIPVALQMYTLRNEAEKDFLGTLKKVADLGYEGVELAGYGGLSVKELKDLLDKLNLRAVSSHISLSELRSNVDQVIEDQLALDSTYIVCPYLPPEERTEDDYFRLIDDLNSIGAKCFEAGITLCYHHHDFELMTLSNGKTALETILTETNPHTVKAEFDIYWLTYAGENPVEWLKRYQGRTPLVHLKDMTTDGERFFAELGSGGLDLEPILEFGMHSDVDWWIVEQDDSKIPPIESVRKSLEYLRHNEVR</sequence>
<evidence type="ECO:0000259" key="1">
    <source>
        <dbReference type="Pfam" id="PF01261"/>
    </source>
</evidence>
<dbReference type="EMBL" id="LIXZ01000007">
    <property type="protein sequence ID" value="KPL59558.1"/>
    <property type="molecule type" value="Genomic_DNA"/>
</dbReference>
<comment type="caution">
    <text evidence="2">The sequence shown here is derived from an EMBL/GenBank/DDBJ whole genome shotgun (WGS) entry which is preliminary data.</text>
</comment>
<dbReference type="Proteomes" id="UP000050398">
    <property type="component" value="Unassembled WGS sequence"/>
</dbReference>
<dbReference type="Pfam" id="PF01261">
    <property type="entry name" value="AP_endonuc_2"/>
    <property type="match status" value="1"/>
</dbReference>
<dbReference type="PATRIC" id="fig|218284.4.peg.4008"/>
<feature type="domain" description="Xylose isomerase-like TIM barrel" evidence="1">
    <location>
        <begin position="25"/>
        <end position="247"/>
    </location>
</feature>
<accession>A0A0P6WPY2</accession>
<name>A0A0P6WPY2_9BACI</name>
<dbReference type="AlphaFoldDB" id="A0A0P6WPY2"/>
<dbReference type="SUPFAM" id="SSF51658">
    <property type="entry name" value="Xylose isomerase-like"/>
    <property type="match status" value="1"/>
</dbReference>
<dbReference type="PANTHER" id="PTHR12110">
    <property type="entry name" value="HYDROXYPYRUVATE ISOMERASE"/>
    <property type="match status" value="1"/>
</dbReference>
<dbReference type="InterPro" id="IPR013022">
    <property type="entry name" value="Xyl_isomerase-like_TIM-brl"/>
</dbReference>
<dbReference type="eggNOG" id="COG1082">
    <property type="taxonomic scope" value="Bacteria"/>
</dbReference>
<dbReference type="InterPro" id="IPR036237">
    <property type="entry name" value="Xyl_isomerase-like_sf"/>
</dbReference>